<organism evidence="1 2">
    <name type="scientific">Leptolyngbya foveolarum</name>
    <dbReference type="NCBI Taxonomy" id="47253"/>
    <lineage>
        <taxon>Bacteria</taxon>
        <taxon>Bacillati</taxon>
        <taxon>Cyanobacteriota</taxon>
        <taxon>Cyanophyceae</taxon>
        <taxon>Leptolyngbyales</taxon>
        <taxon>Leptolyngbyaceae</taxon>
        <taxon>Leptolyngbya group</taxon>
        <taxon>Leptolyngbya</taxon>
    </lineage>
</organism>
<reference evidence="2" key="1">
    <citation type="submission" date="2018-04" db="EMBL/GenBank/DDBJ databases">
        <authorList>
            <person name="Cornet L."/>
        </authorList>
    </citation>
    <scope>NUCLEOTIDE SEQUENCE [LARGE SCALE GENOMIC DNA]</scope>
</reference>
<dbReference type="AlphaFoldDB" id="A0A2W4UJJ9"/>
<evidence type="ECO:0000313" key="1">
    <source>
        <dbReference type="EMBL" id="PZO19390.1"/>
    </source>
</evidence>
<accession>A0A2W4UJJ9</accession>
<proteinExistence type="predicted"/>
<dbReference type="EMBL" id="QBMC01000045">
    <property type="protein sequence ID" value="PZO19390.1"/>
    <property type="molecule type" value="Genomic_DNA"/>
</dbReference>
<evidence type="ECO:0008006" key="3">
    <source>
        <dbReference type="Google" id="ProtNLM"/>
    </source>
</evidence>
<dbReference type="Proteomes" id="UP000249354">
    <property type="component" value="Unassembled WGS sequence"/>
</dbReference>
<evidence type="ECO:0000313" key="2">
    <source>
        <dbReference type="Proteomes" id="UP000249354"/>
    </source>
</evidence>
<name>A0A2W4UJJ9_9CYAN</name>
<reference evidence="1 2" key="2">
    <citation type="submission" date="2018-06" db="EMBL/GenBank/DDBJ databases">
        <title>Metagenomic assembly of (sub)arctic Cyanobacteria and their associated microbiome from non-axenic cultures.</title>
        <authorList>
            <person name="Baurain D."/>
        </authorList>
    </citation>
    <scope>NUCLEOTIDE SEQUENCE [LARGE SCALE GENOMIC DNA]</scope>
    <source>
        <strain evidence="1">ULC129bin1</strain>
    </source>
</reference>
<comment type="caution">
    <text evidence="1">The sequence shown here is derived from an EMBL/GenBank/DDBJ whole genome shotgun (WGS) entry which is preliminary data.</text>
</comment>
<gene>
    <name evidence="1" type="ORF">DCF25_08745</name>
</gene>
<protein>
    <recommendedName>
        <fullName evidence="3">DUF4160 domain-containing protein</fullName>
    </recommendedName>
</protein>
<sequence length="91" mass="10382">MVKVFTYGSVVVQVLTRDEHSPPHVPVVSPNYSVELDISAPEIVVKPSSRKARIKNTPKFIKEAIAEVTVRREECKNIWKQYVNKGEFIDD</sequence>